<dbReference type="InterPro" id="IPR045611">
    <property type="entry name" value="DUF6449"/>
</dbReference>
<dbReference type="KEGG" id="bmh:BMWSH_2968"/>
<keyword evidence="1" id="KW-1133">Transmembrane helix</keyword>
<accession>A0A8D3X2U5</accession>
<feature type="transmembrane region" description="Helical" evidence="1">
    <location>
        <begin position="281"/>
        <end position="299"/>
    </location>
</feature>
<name>A0A8D3X2U5_PRIMW</name>
<sequence length="676" mass="77649">MKWGMWVMQSKTSSFNRGMWIQSMRNVGWIGLVYLLVLLFALPLQLIFTFTGKVEPYIEKPDTLFNVLDGLEVVFMFVVPVLLGIFLFRYIQTKIAADYIHSLPIKRSTLFHQNMLLGALVLVVPILITGVVTFAVKGVLTVEDVYTTGDVLSWVGYSILINLFVLTGTVLAGMFTGMSVLQGIFLYVLFLLPGGISYLAISNVKFYWYGYAYDYYVNKNVDSLVPFSHVAQMVAHKSFSTSAFVYIGLIVLFYIIALITYQKRKVEAATQTISVSWLKPVFVYGVTACSLMLGGFYFISMKGEFSWMVVGYIIGSLIGYTVAQIILNKTWRIFTKWKGYLGFVIAAAIVGFIIHLDVFGYSTKVPAASEIESVYFDEDIYPLTDKPENYANGMNGYYEAPYYYTSKETIQSVRQLQKQITASKDKKLDPDKQTEIESRNGKIAVFAYKLKNGKQMVREYFIPFSDYKAFYKEIAETKEYKENFHPLLRTKNTDKIKSVSFSVPGKSNSINITNPDKVQELIHVVKQSMMNETFDEMYSTKESWASIEFMDGKGQYVQTASWDKSYSEVEAWLKKEHLYERARLMPKDVEKTEVFKNSSHLKIDYRLQEEFTSLTKDEKAIKVKNNQQVETLLQHANLRDTGDYLVAFYYKDQVDTPQIYMLNENELPIELKEKLK</sequence>
<evidence type="ECO:0000313" key="4">
    <source>
        <dbReference type="Proteomes" id="UP000001283"/>
    </source>
</evidence>
<gene>
    <name evidence="3" type="ORF">BMWSH_2968</name>
</gene>
<proteinExistence type="predicted"/>
<dbReference type="EMBL" id="CP003017">
    <property type="protein sequence ID" value="AEN89850.1"/>
    <property type="molecule type" value="Genomic_DNA"/>
</dbReference>
<evidence type="ECO:0000259" key="2">
    <source>
        <dbReference type="Pfam" id="PF20047"/>
    </source>
</evidence>
<keyword evidence="1" id="KW-0812">Transmembrane</keyword>
<evidence type="ECO:0000313" key="3">
    <source>
        <dbReference type="EMBL" id="AEN89850.1"/>
    </source>
</evidence>
<protein>
    <submittedName>
        <fullName evidence="3">ABC-type multidrug transport system, permease component</fullName>
    </submittedName>
</protein>
<dbReference type="Pfam" id="PF20047">
    <property type="entry name" value="DUF6449"/>
    <property type="match status" value="1"/>
</dbReference>
<keyword evidence="1" id="KW-0472">Membrane</keyword>
<evidence type="ECO:0000256" key="1">
    <source>
        <dbReference type="SAM" id="Phobius"/>
    </source>
</evidence>
<feature type="transmembrane region" description="Helical" evidence="1">
    <location>
        <begin position="339"/>
        <end position="361"/>
    </location>
</feature>
<organism evidence="3 4">
    <name type="scientific">Priestia megaterium (strain WSH-002)</name>
    <name type="common">Bacillus megaterium</name>
    <dbReference type="NCBI Taxonomy" id="1006007"/>
    <lineage>
        <taxon>Bacteria</taxon>
        <taxon>Bacillati</taxon>
        <taxon>Bacillota</taxon>
        <taxon>Bacilli</taxon>
        <taxon>Bacillales</taxon>
        <taxon>Bacillaceae</taxon>
        <taxon>Priestia</taxon>
    </lineage>
</organism>
<dbReference type="AlphaFoldDB" id="A0A8D3X2U5"/>
<feature type="domain" description="DUF6449" evidence="2">
    <location>
        <begin position="448"/>
        <end position="572"/>
    </location>
</feature>
<reference evidence="3 4" key="1">
    <citation type="journal article" date="2011" name="J. Bacteriol.">
        <title>Complete genome sequence of the industrial strain Bacillus megaterium WSH-002.</title>
        <authorList>
            <person name="Liu L."/>
            <person name="Li Y."/>
            <person name="Zhang J."/>
            <person name="Zou W."/>
            <person name="Zhou Z."/>
            <person name="Liu J."/>
            <person name="Li X."/>
            <person name="Wang L."/>
            <person name="Chen J."/>
        </authorList>
    </citation>
    <scope>NUCLEOTIDE SEQUENCE [LARGE SCALE GENOMIC DNA]</scope>
    <source>
        <strain evidence="3 4">WSH-002</strain>
    </source>
</reference>
<dbReference type="Proteomes" id="UP000001283">
    <property type="component" value="Chromosome"/>
</dbReference>
<feature type="transmembrane region" description="Helical" evidence="1">
    <location>
        <begin position="184"/>
        <end position="201"/>
    </location>
</feature>
<feature type="transmembrane region" description="Helical" evidence="1">
    <location>
        <begin position="243"/>
        <end position="261"/>
    </location>
</feature>
<feature type="transmembrane region" description="Helical" evidence="1">
    <location>
        <begin position="115"/>
        <end position="136"/>
    </location>
</feature>
<feature type="transmembrane region" description="Helical" evidence="1">
    <location>
        <begin position="73"/>
        <end position="91"/>
    </location>
</feature>
<feature type="transmembrane region" description="Helical" evidence="1">
    <location>
        <begin position="305"/>
        <end position="327"/>
    </location>
</feature>
<feature type="transmembrane region" description="Helical" evidence="1">
    <location>
        <begin position="151"/>
        <end position="172"/>
    </location>
</feature>